<dbReference type="EMBL" id="HG966617">
    <property type="protein sequence ID" value="CDO58871.1"/>
    <property type="molecule type" value="Genomic_DNA"/>
</dbReference>
<accession>X5MM17</accession>
<dbReference type="RefSeq" id="WP_043949706.1">
    <property type="nucleotide sequence ID" value="NZ_HG966617.1"/>
</dbReference>
<feature type="signal peptide" evidence="2">
    <location>
        <begin position="1"/>
        <end position="33"/>
    </location>
</feature>
<dbReference type="HOGENOM" id="CLU_2506589_0_0_5"/>
<evidence type="ECO:0000313" key="3">
    <source>
        <dbReference type="EMBL" id="CDO58871.1"/>
    </source>
</evidence>
<keyword evidence="2" id="KW-0732">Signal</keyword>
<sequence length="85" mass="9084">MKQIFGVGRASPKFCGLIFGCVAAVAVGGSAMAQDGSFFTNDVFIEEDVMIEGAFDSGIVVETFDETVEEEDETSSSDEQEVDDE</sequence>
<proteinExistence type="predicted"/>
<keyword evidence="4" id="KW-1185">Reference proteome</keyword>
<evidence type="ECO:0000256" key="2">
    <source>
        <dbReference type="SAM" id="SignalP"/>
    </source>
</evidence>
<dbReference type="Proteomes" id="UP000032160">
    <property type="component" value="Chromosome I"/>
</dbReference>
<dbReference type="KEGG" id="pect:BN1012_Phect657"/>
<reference evidence="3 4" key="1">
    <citation type="journal article" date="2014" name="Front. Genet.">
        <title>Genome and metabolic network of "Candidatus Phaeomarinobacter ectocarpi" Ec32, a new candidate genus of Alphaproteobacteria frequently associated with brown algae.</title>
        <authorList>
            <person name="Dittami S.M."/>
            <person name="Barbeyron T."/>
            <person name="Boyen C."/>
            <person name="Cambefort J."/>
            <person name="Collet G."/>
            <person name="Delage L."/>
            <person name="Gobet A."/>
            <person name="Groisillier A."/>
            <person name="Leblanc C."/>
            <person name="Michel G."/>
            <person name="Scornet D."/>
            <person name="Siegel A."/>
            <person name="Tapia J.E."/>
            <person name="Tonon T."/>
        </authorList>
    </citation>
    <scope>NUCLEOTIDE SEQUENCE [LARGE SCALE GENOMIC DNA]</scope>
    <source>
        <strain evidence="3 4">Ec32</strain>
    </source>
</reference>
<evidence type="ECO:0000256" key="1">
    <source>
        <dbReference type="SAM" id="MobiDB-lite"/>
    </source>
</evidence>
<protein>
    <submittedName>
        <fullName evidence="3">Uncharacterized protein</fullName>
    </submittedName>
</protein>
<feature type="region of interest" description="Disordered" evidence="1">
    <location>
        <begin position="66"/>
        <end position="85"/>
    </location>
</feature>
<feature type="chain" id="PRO_5004960132" evidence="2">
    <location>
        <begin position="34"/>
        <end position="85"/>
    </location>
</feature>
<name>X5MM17_9HYPH</name>
<organism evidence="3 4">
    <name type="scientific">Candidatus Phaeomarinibacter ectocarpi</name>
    <dbReference type="NCBI Taxonomy" id="1458461"/>
    <lineage>
        <taxon>Bacteria</taxon>
        <taxon>Pseudomonadati</taxon>
        <taxon>Pseudomonadota</taxon>
        <taxon>Alphaproteobacteria</taxon>
        <taxon>Hyphomicrobiales</taxon>
        <taxon>Parvibaculaceae</taxon>
        <taxon>Candidatus Phaeomarinibacter</taxon>
    </lineage>
</organism>
<evidence type="ECO:0000313" key="4">
    <source>
        <dbReference type="Proteomes" id="UP000032160"/>
    </source>
</evidence>
<gene>
    <name evidence="3" type="ORF">BN1012_Phect657</name>
</gene>
<dbReference type="AlphaFoldDB" id="X5MM17"/>